<evidence type="ECO:0000256" key="2">
    <source>
        <dbReference type="ARBA" id="ARBA00022833"/>
    </source>
</evidence>
<dbReference type="PANTHER" id="PTHR36206">
    <property type="entry name" value="ASPERCRYPTIN BIOSYNTHESIS CLUSTER-SPECIFIC TRANSCRIPTION REGULATOR ATNN-RELATED"/>
    <property type="match status" value="1"/>
</dbReference>
<accession>A0A5N5DC63</accession>
<evidence type="ECO:0000256" key="3">
    <source>
        <dbReference type="ARBA" id="ARBA00023015"/>
    </source>
</evidence>
<dbReference type="GO" id="GO:0003677">
    <property type="term" value="F:DNA binding"/>
    <property type="evidence" value="ECO:0007669"/>
    <property type="project" value="UniProtKB-KW"/>
</dbReference>
<gene>
    <name evidence="7" type="ORF">DBV05_g6078</name>
</gene>
<sequence length="410" mass="46589">MLRGNRRAGLDHVNHGLALLLSLLTDEDAARQVASVAPNPKQLLGTIADVFAHLASQARTILRGRVGHGPSLPNLAKGLKQKKQTMDSFLVLLSDLAPAPATISIDTIPDVFNTLDEFGQYWAATRRHHTALTKIMTDVMNDADTISTNNEESINRFYAELLGNKRLRDFCDTSRKATHKLDTAFRPLFNKVLMGDPSSPDYIRAVHLRLQFLGMVVFEDPPQYLQVAALEARTPLFREYLTLASLALRMLFQQRDNDIKAAAVNPAHQLSLQCGIAWNLFIMALFCRDPPTRDEALHLLRDYPGHDGLWDTRALHALALKNRDVERANMAEGTPDEQWRRLWRREFVFEDAGERVVLRFMAKDEEKGGEWTLVEEAAEVRTRVEDVRWVRQPLRGQSWLLMADLYADKF</sequence>
<keyword evidence="3" id="KW-0805">Transcription regulation</keyword>
<keyword evidence="4" id="KW-0238">DNA-binding</keyword>
<evidence type="ECO:0000256" key="4">
    <source>
        <dbReference type="ARBA" id="ARBA00023125"/>
    </source>
</evidence>
<dbReference type="PANTHER" id="PTHR36206:SF12">
    <property type="entry name" value="ASPERCRYPTIN BIOSYNTHESIS CLUSTER-SPECIFIC TRANSCRIPTION REGULATOR ATNN-RELATED"/>
    <property type="match status" value="1"/>
</dbReference>
<keyword evidence="2" id="KW-0862">Zinc</keyword>
<dbReference type="Proteomes" id="UP000325902">
    <property type="component" value="Unassembled WGS sequence"/>
</dbReference>
<dbReference type="AlphaFoldDB" id="A0A5N5DC63"/>
<dbReference type="InterPro" id="IPR052360">
    <property type="entry name" value="Transcr_Regulatory_Proteins"/>
</dbReference>
<dbReference type="OrthoDB" id="3598904at2759"/>
<keyword evidence="1" id="KW-0479">Metal-binding</keyword>
<evidence type="ECO:0000313" key="8">
    <source>
        <dbReference type="Proteomes" id="UP000325902"/>
    </source>
</evidence>
<evidence type="ECO:0000256" key="6">
    <source>
        <dbReference type="ARBA" id="ARBA00023242"/>
    </source>
</evidence>
<protein>
    <submittedName>
        <fullName evidence="7">Uncharacterized protein</fullName>
    </submittedName>
</protein>
<evidence type="ECO:0000256" key="1">
    <source>
        <dbReference type="ARBA" id="ARBA00022723"/>
    </source>
</evidence>
<name>A0A5N5DC63_9PEZI</name>
<reference evidence="7 8" key="1">
    <citation type="journal article" date="2019" name="Sci. Rep.">
        <title>A multi-omics analysis of the grapevine pathogen Lasiodiplodia theobromae reveals that temperature affects the expression of virulence- and pathogenicity-related genes.</title>
        <authorList>
            <person name="Felix C."/>
            <person name="Meneses R."/>
            <person name="Goncalves M.F.M."/>
            <person name="Tilleman L."/>
            <person name="Duarte A.S."/>
            <person name="Jorrin-Novo J.V."/>
            <person name="Van de Peer Y."/>
            <person name="Deforce D."/>
            <person name="Van Nieuwerburgh F."/>
            <person name="Esteves A.C."/>
            <person name="Alves A."/>
        </authorList>
    </citation>
    <scope>NUCLEOTIDE SEQUENCE [LARGE SCALE GENOMIC DNA]</scope>
    <source>
        <strain evidence="7 8">LA-SOL3</strain>
    </source>
</reference>
<evidence type="ECO:0000313" key="7">
    <source>
        <dbReference type="EMBL" id="KAB2575265.1"/>
    </source>
</evidence>
<keyword evidence="6" id="KW-0539">Nucleus</keyword>
<dbReference type="EMBL" id="VCHE01000034">
    <property type="protein sequence ID" value="KAB2575265.1"/>
    <property type="molecule type" value="Genomic_DNA"/>
</dbReference>
<keyword evidence="8" id="KW-1185">Reference proteome</keyword>
<comment type="caution">
    <text evidence="7">The sequence shown here is derived from an EMBL/GenBank/DDBJ whole genome shotgun (WGS) entry which is preliminary data.</text>
</comment>
<evidence type="ECO:0000256" key="5">
    <source>
        <dbReference type="ARBA" id="ARBA00023163"/>
    </source>
</evidence>
<dbReference type="GO" id="GO:0046872">
    <property type="term" value="F:metal ion binding"/>
    <property type="evidence" value="ECO:0007669"/>
    <property type="project" value="UniProtKB-KW"/>
</dbReference>
<keyword evidence="5" id="KW-0804">Transcription</keyword>
<organism evidence="7 8">
    <name type="scientific">Lasiodiplodia theobromae</name>
    <dbReference type="NCBI Taxonomy" id="45133"/>
    <lineage>
        <taxon>Eukaryota</taxon>
        <taxon>Fungi</taxon>
        <taxon>Dikarya</taxon>
        <taxon>Ascomycota</taxon>
        <taxon>Pezizomycotina</taxon>
        <taxon>Dothideomycetes</taxon>
        <taxon>Dothideomycetes incertae sedis</taxon>
        <taxon>Botryosphaeriales</taxon>
        <taxon>Botryosphaeriaceae</taxon>
        <taxon>Lasiodiplodia</taxon>
    </lineage>
</organism>
<proteinExistence type="predicted"/>